<keyword evidence="1" id="KW-0540">Nuclease</keyword>
<dbReference type="Gene3D" id="3.10.450.30">
    <property type="entry name" value="Microbial ribonucleases"/>
    <property type="match status" value="1"/>
</dbReference>
<evidence type="ECO:0000256" key="3">
    <source>
        <dbReference type="SAM" id="MobiDB-lite"/>
    </source>
</evidence>
<evidence type="ECO:0000256" key="1">
    <source>
        <dbReference type="ARBA" id="ARBA00022722"/>
    </source>
</evidence>
<keyword evidence="5" id="KW-1185">Reference proteome</keyword>
<gene>
    <name evidence="4" type="ORF">FAGAP_4132</name>
</gene>
<dbReference type="SUPFAM" id="SSF53933">
    <property type="entry name" value="Microbial ribonucleases"/>
    <property type="match status" value="1"/>
</dbReference>
<keyword evidence="2" id="KW-0378">Hydrolase</keyword>
<sequence length="201" mass="22382">MSALTSEALSQLGQLNNQGGLPSPPSSQNNWETDSDCSYYSLSELRLDKSYRQIPARQVREQARKIPAGPISSQSTYPRQFYNKEELALQSLGPWKEYPFCLNRYVAGLPGPVRMITNSAAPGEIDVVYHPGRTEHSDCLAKYRPKGYHKGAVPTPLPSRNPWISSPSGGFLLRLDYQPSREITPRTCDFAVARARLVLGN</sequence>
<dbReference type="GO" id="GO:0004521">
    <property type="term" value="F:RNA endonuclease activity"/>
    <property type="evidence" value="ECO:0007669"/>
    <property type="project" value="InterPro"/>
</dbReference>
<dbReference type="InterPro" id="IPR016191">
    <property type="entry name" value="Ribonuclease/ribotoxin"/>
</dbReference>
<dbReference type="Proteomes" id="UP000737391">
    <property type="component" value="Unassembled WGS sequence"/>
</dbReference>
<accession>A0A9P5BJA2</accession>
<organism evidence="4 5">
    <name type="scientific">Fusarium agapanthi</name>
    <dbReference type="NCBI Taxonomy" id="1803897"/>
    <lineage>
        <taxon>Eukaryota</taxon>
        <taxon>Fungi</taxon>
        <taxon>Dikarya</taxon>
        <taxon>Ascomycota</taxon>
        <taxon>Pezizomycotina</taxon>
        <taxon>Sordariomycetes</taxon>
        <taxon>Hypocreomycetidae</taxon>
        <taxon>Hypocreales</taxon>
        <taxon>Nectriaceae</taxon>
        <taxon>Fusarium</taxon>
        <taxon>Fusarium fujikuroi species complex</taxon>
    </lineage>
</organism>
<evidence type="ECO:0000256" key="2">
    <source>
        <dbReference type="ARBA" id="ARBA00022801"/>
    </source>
</evidence>
<name>A0A9P5BJA2_9HYPO</name>
<proteinExistence type="predicted"/>
<dbReference type="AlphaFoldDB" id="A0A9P5BJA2"/>
<dbReference type="GO" id="GO:0003723">
    <property type="term" value="F:RNA binding"/>
    <property type="evidence" value="ECO:0007669"/>
    <property type="project" value="InterPro"/>
</dbReference>
<dbReference type="GO" id="GO:0016787">
    <property type="term" value="F:hydrolase activity"/>
    <property type="evidence" value="ECO:0007669"/>
    <property type="project" value="UniProtKB-KW"/>
</dbReference>
<dbReference type="EMBL" id="LUFC02000243">
    <property type="protein sequence ID" value="KAF4499681.1"/>
    <property type="molecule type" value="Genomic_DNA"/>
</dbReference>
<reference evidence="4" key="1">
    <citation type="submission" date="2020-01" db="EMBL/GenBank/DDBJ databases">
        <title>Identification and distribution of gene clusters putatively required for synthesis of sphingolipid metabolism inhibitors in phylogenetically diverse species of the filamentous fungus Fusarium.</title>
        <authorList>
            <person name="Kim H.-S."/>
            <person name="Busman M."/>
            <person name="Brown D.W."/>
            <person name="Divon H."/>
            <person name="Uhlig S."/>
            <person name="Proctor R.H."/>
        </authorList>
    </citation>
    <scope>NUCLEOTIDE SEQUENCE</scope>
    <source>
        <strain evidence="4">NRRL 31653</strain>
    </source>
</reference>
<protein>
    <submittedName>
        <fullName evidence="4">Uncharacterized protein</fullName>
    </submittedName>
</protein>
<evidence type="ECO:0000313" key="4">
    <source>
        <dbReference type="EMBL" id="KAF4499681.1"/>
    </source>
</evidence>
<feature type="region of interest" description="Disordered" evidence="3">
    <location>
        <begin position="1"/>
        <end position="35"/>
    </location>
</feature>
<dbReference type="OrthoDB" id="5091869at2759"/>
<dbReference type="Pfam" id="PF00545">
    <property type="entry name" value="Ribonuclease"/>
    <property type="match status" value="1"/>
</dbReference>
<comment type="caution">
    <text evidence="4">The sequence shown here is derived from an EMBL/GenBank/DDBJ whole genome shotgun (WGS) entry which is preliminary data.</text>
</comment>
<evidence type="ECO:0000313" key="5">
    <source>
        <dbReference type="Proteomes" id="UP000737391"/>
    </source>
</evidence>
<dbReference type="InterPro" id="IPR000026">
    <property type="entry name" value="N1-like"/>
</dbReference>